<accession>A0A1E5PKU2</accession>
<feature type="transmembrane region" description="Helical" evidence="2">
    <location>
        <begin position="20"/>
        <end position="40"/>
    </location>
</feature>
<feature type="region of interest" description="Disordered" evidence="1">
    <location>
        <begin position="85"/>
        <end position="129"/>
    </location>
</feature>
<dbReference type="AlphaFoldDB" id="A0A1E5PKU2"/>
<evidence type="ECO:0008006" key="5">
    <source>
        <dbReference type="Google" id="ProtNLM"/>
    </source>
</evidence>
<dbReference type="STRING" id="36818.BGK67_01040"/>
<feature type="transmembrane region" description="Helical" evidence="2">
    <location>
        <begin position="52"/>
        <end position="70"/>
    </location>
</feature>
<name>A0A1E5PKU2_9ACTN</name>
<comment type="caution">
    <text evidence="3">The sequence shown here is derived from an EMBL/GenBank/DDBJ whole genome shotgun (WGS) entry which is preliminary data.</text>
</comment>
<sequence length="129" mass="13867">MIMGAGGMGSLAGALLAPRIATRFGVGPTIITGFAISPLAQVPLLLAGPGPGWQIVLAGTLAAQLFWATASGVSQRSLRQVLCAPRFQGRMQRGQHHGDRRKPPPGRRNRRRTRGPPRRPGRPRRRRGP</sequence>
<organism evidence="3 4">
    <name type="scientific">Streptomyces subrutilus</name>
    <dbReference type="NCBI Taxonomy" id="36818"/>
    <lineage>
        <taxon>Bacteria</taxon>
        <taxon>Bacillati</taxon>
        <taxon>Actinomycetota</taxon>
        <taxon>Actinomycetes</taxon>
        <taxon>Kitasatosporales</taxon>
        <taxon>Streptomycetaceae</taxon>
        <taxon>Streptomyces</taxon>
    </lineage>
</organism>
<keyword evidence="2" id="KW-1133">Transmembrane helix</keyword>
<reference evidence="3 4" key="1">
    <citation type="submission" date="2016-08" db="EMBL/GenBank/DDBJ databases">
        <title>The complete genome of Streptomyces subrutilus 10-1-1.</title>
        <authorList>
            <person name="Chen X."/>
        </authorList>
    </citation>
    <scope>NUCLEOTIDE SEQUENCE [LARGE SCALE GENOMIC DNA]</scope>
    <source>
        <strain evidence="3 4">10-1-1</strain>
    </source>
</reference>
<evidence type="ECO:0000313" key="4">
    <source>
        <dbReference type="Proteomes" id="UP000095705"/>
    </source>
</evidence>
<proteinExistence type="predicted"/>
<evidence type="ECO:0000256" key="2">
    <source>
        <dbReference type="SAM" id="Phobius"/>
    </source>
</evidence>
<evidence type="ECO:0000256" key="1">
    <source>
        <dbReference type="SAM" id="MobiDB-lite"/>
    </source>
</evidence>
<keyword evidence="2" id="KW-0812">Transmembrane</keyword>
<keyword evidence="4" id="KW-1185">Reference proteome</keyword>
<protein>
    <recommendedName>
        <fullName evidence="5">MFS transporter</fullName>
    </recommendedName>
</protein>
<dbReference type="Proteomes" id="UP000095705">
    <property type="component" value="Unassembled WGS sequence"/>
</dbReference>
<dbReference type="InterPro" id="IPR036259">
    <property type="entry name" value="MFS_trans_sf"/>
</dbReference>
<gene>
    <name evidence="3" type="ORF">BGK67_01040</name>
</gene>
<evidence type="ECO:0000313" key="3">
    <source>
        <dbReference type="EMBL" id="OEJ30144.1"/>
    </source>
</evidence>
<feature type="compositionally biased region" description="Basic residues" evidence="1">
    <location>
        <begin position="93"/>
        <end position="129"/>
    </location>
</feature>
<dbReference type="EMBL" id="MEHK01000001">
    <property type="protein sequence ID" value="OEJ30144.1"/>
    <property type="molecule type" value="Genomic_DNA"/>
</dbReference>
<keyword evidence="2" id="KW-0472">Membrane</keyword>
<dbReference type="SUPFAM" id="SSF103473">
    <property type="entry name" value="MFS general substrate transporter"/>
    <property type="match status" value="1"/>
</dbReference>